<evidence type="ECO:0000313" key="1">
    <source>
        <dbReference type="EMBL" id="GAD48582.1"/>
    </source>
</evidence>
<protein>
    <recommendedName>
        <fullName evidence="3">Sulfotransferase</fullName>
    </recommendedName>
</protein>
<keyword evidence="2" id="KW-1185">Reference proteome</keyword>
<dbReference type="SUPFAM" id="SSF52540">
    <property type="entry name" value="P-loop containing nucleoside triphosphate hydrolases"/>
    <property type="match status" value="1"/>
</dbReference>
<evidence type="ECO:0008006" key="3">
    <source>
        <dbReference type="Google" id="ProtNLM"/>
    </source>
</evidence>
<name>U2YK02_9SPHN</name>
<reference evidence="1 2" key="1">
    <citation type="submission" date="2013-09" db="EMBL/GenBank/DDBJ databases">
        <title>Whole genome shotgun sequence of Novosphingobium tardaugens NBRC 16725.</title>
        <authorList>
            <person name="Isaki S."/>
            <person name="Hosoyama A."/>
            <person name="Tsuchikane K."/>
            <person name="Katsumata H."/>
            <person name="Ando Y."/>
            <person name="Yamazaki S."/>
            <person name="Fujita N."/>
        </authorList>
    </citation>
    <scope>NUCLEOTIDE SEQUENCE [LARGE SCALE GENOMIC DNA]</scope>
    <source>
        <strain evidence="1 2">NBRC 16725</strain>
    </source>
</reference>
<dbReference type="PANTHER" id="PTHR36451:SF1">
    <property type="entry name" value="OMEGA-HYDROXY-BETA-DIHYDROMENAQUINONE-9 SULFOTRANSFERASE STF3"/>
    <property type="match status" value="1"/>
</dbReference>
<dbReference type="Pfam" id="PF13469">
    <property type="entry name" value="Sulfotransfer_3"/>
    <property type="match status" value="1"/>
</dbReference>
<organism evidence="1 2">
    <name type="scientific">Caenibius tardaugens NBRC 16725</name>
    <dbReference type="NCBI Taxonomy" id="1219035"/>
    <lineage>
        <taxon>Bacteria</taxon>
        <taxon>Pseudomonadati</taxon>
        <taxon>Pseudomonadota</taxon>
        <taxon>Alphaproteobacteria</taxon>
        <taxon>Sphingomonadales</taxon>
        <taxon>Erythrobacteraceae</taxon>
        <taxon>Caenibius</taxon>
    </lineage>
</organism>
<dbReference type="PANTHER" id="PTHR36451">
    <property type="entry name" value="PAPS-DEPENDENT SULFOTRANSFERASE STF3"/>
    <property type="match status" value="1"/>
</dbReference>
<dbReference type="Gene3D" id="3.40.50.300">
    <property type="entry name" value="P-loop containing nucleotide triphosphate hydrolases"/>
    <property type="match status" value="1"/>
</dbReference>
<evidence type="ECO:0000313" key="2">
    <source>
        <dbReference type="Proteomes" id="UP000016568"/>
    </source>
</evidence>
<dbReference type="InterPro" id="IPR052736">
    <property type="entry name" value="Stf3_sulfotransferase"/>
</dbReference>
<proteinExistence type="predicted"/>
<dbReference type="AlphaFoldDB" id="U2YK02"/>
<sequence>MQFWQAPERPEWLARIIDECRYMDPAAIVPLDAQNLIATAMQRTGLADFGSDDWREPFDILTRSLDNEAELHLFGRIMTRNELINLLEVRLRVEETYRLHPEIEDEVIDAPVFITGLGRSGTSILFELLSQDGQFGVPSSWEAMFPCPPPEAATYRSDPRADVAHQLLTQWGRAAPPWQAMHESGGWIPAECVAVYEASFRSDNMPSKAPAGEYAAWLASADMKPALQYYARLLKLLQWRNPRKHWLLKSPSHLSYLPTLFDVFPDARVIVTHRDPIKANASITNMLATLFWMRSTKPFNVSEFEALMTPDGVAARLNRLIDWIDAGDVPASRISASLYADLINDPEQAVATLYKRVGLTLDDKASEAVRSYIAHKPRHKFGVHTYDTGTEADIIRQRDLFRRYQDRFAVPDEIVAHAG</sequence>
<dbReference type="InterPro" id="IPR027417">
    <property type="entry name" value="P-loop_NTPase"/>
</dbReference>
<accession>U2YK02</accession>
<dbReference type="EMBL" id="BASZ01000003">
    <property type="protein sequence ID" value="GAD48582.1"/>
    <property type="molecule type" value="Genomic_DNA"/>
</dbReference>
<gene>
    <name evidence="1" type="ORF">NT2_03_00700</name>
</gene>
<dbReference type="Proteomes" id="UP000016568">
    <property type="component" value="Unassembled WGS sequence"/>
</dbReference>
<dbReference type="eggNOG" id="ENOG502Z88Z">
    <property type="taxonomic scope" value="Bacteria"/>
</dbReference>
<comment type="caution">
    <text evidence="1">The sequence shown here is derived from an EMBL/GenBank/DDBJ whole genome shotgun (WGS) entry which is preliminary data.</text>
</comment>